<feature type="region of interest" description="Disordered" evidence="1">
    <location>
        <begin position="357"/>
        <end position="394"/>
    </location>
</feature>
<dbReference type="EMBL" id="BSDZ01000014">
    <property type="protein sequence ID" value="GLI63149.1"/>
    <property type="molecule type" value="Genomic_DNA"/>
</dbReference>
<feature type="region of interest" description="Disordered" evidence="1">
    <location>
        <begin position="172"/>
        <end position="203"/>
    </location>
</feature>
<dbReference type="Proteomes" id="UP001165090">
    <property type="component" value="Unassembled WGS sequence"/>
</dbReference>
<sequence length="405" mass="43507">MFLQMACVYGTKYGVPLLLSTTIQEEDEEDVIDLAATCSNLKTASFATRNLDCQDRICMESGDCSQRTARDRRLTKFAIGAAANIVTFTRKFISRVLRGQKRDVAHGQPSRRNRDGAKNVSAGQANVGVGPPKVALEICPTAGPCHSPNGSCSFLWTKGVKTKELSDTNRLFREDSEKPHGQRHYSDHQQHSHHQPQPPRGSHLVRLMDGDDVRLAMQALQLAAQIHDHVWGPGGAPACTREALLDAASPLYDTAMAAARAIQHRALHALVKQAVRRYVNPYRGSADDVLRVILDLLTGCGGAAAPKPALIKAVCNTSAQRNLIDVASGDRGCVGRASREQLVSSLLMPVEPSSALLASRSSPTSPHQRSSCSSSLGSSGRSSTRSSLDSSGSDASFHLALGLRN</sequence>
<reference evidence="2 3" key="1">
    <citation type="journal article" date="2023" name="IScience">
        <title>Expanded male sex-determining region conserved during the evolution of homothallism in the green alga Volvox.</title>
        <authorList>
            <person name="Yamamoto K."/>
            <person name="Matsuzaki R."/>
            <person name="Mahakham W."/>
            <person name="Heman W."/>
            <person name="Sekimoto H."/>
            <person name="Kawachi M."/>
            <person name="Minakuchi Y."/>
            <person name="Toyoda A."/>
            <person name="Nozaki H."/>
        </authorList>
    </citation>
    <scope>NUCLEOTIDE SEQUENCE [LARGE SCALE GENOMIC DNA]</scope>
    <source>
        <strain evidence="2 3">NIES-4468</strain>
    </source>
</reference>
<protein>
    <submittedName>
        <fullName evidence="2">Uncharacterized protein</fullName>
    </submittedName>
</protein>
<gene>
    <name evidence="2" type="ORF">VaNZ11_005915</name>
</gene>
<evidence type="ECO:0000256" key="1">
    <source>
        <dbReference type="SAM" id="MobiDB-lite"/>
    </source>
</evidence>
<name>A0ABQ5S0A7_9CHLO</name>
<keyword evidence="3" id="KW-1185">Reference proteome</keyword>
<comment type="caution">
    <text evidence="2">The sequence shown here is derived from an EMBL/GenBank/DDBJ whole genome shotgun (WGS) entry which is preliminary data.</text>
</comment>
<organism evidence="2 3">
    <name type="scientific">Volvox africanus</name>
    <dbReference type="NCBI Taxonomy" id="51714"/>
    <lineage>
        <taxon>Eukaryota</taxon>
        <taxon>Viridiplantae</taxon>
        <taxon>Chlorophyta</taxon>
        <taxon>core chlorophytes</taxon>
        <taxon>Chlorophyceae</taxon>
        <taxon>CS clade</taxon>
        <taxon>Chlamydomonadales</taxon>
        <taxon>Volvocaceae</taxon>
        <taxon>Volvox</taxon>
    </lineage>
</organism>
<feature type="region of interest" description="Disordered" evidence="1">
    <location>
        <begin position="100"/>
        <end position="128"/>
    </location>
</feature>
<evidence type="ECO:0000313" key="2">
    <source>
        <dbReference type="EMBL" id="GLI63149.1"/>
    </source>
</evidence>
<feature type="compositionally biased region" description="Basic and acidic residues" evidence="1">
    <location>
        <begin position="172"/>
        <end position="190"/>
    </location>
</feature>
<evidence type="ECO:0000313" key="3">
    <source>
        <dbReference type="Proteomes" id="UP001165090"/>
    </source>
</evidence>
<accession>A0ABQ5S0A7</accession>
<proteinExistence type="predicted"/>